<reference evidence="3 5" key="2">
    <citation type="journal article" date="2017" name="Int. J. Syst. Evol. Microbiol.">
        <title>Mycobacterium talmoniae sp. nov., a slowly growing mycobacterium isolated from human respiratory samples.</title>
        <authorList>
            <person name="Davidson R.M."/>
            <person name="DeGroote M.A."/>
            <person name="Marola J.L."/>
            <person name="Buss S."/>
            <person name="Jones V."/>
            <person name="McNeil M.R."/>
            <person name="Freifeld A.G."/>
            <person name="Elaine Epperson L."/>
            <person name="Hasan N.A."/>
            <person name="Jackson M."/>
            <person name="Iwen P.C."/>
            <person name="Salfinger M."/>
            <person name="Strong M."/>
        </authorList>
    </citation>
    <scope>NUCLEOTIDE SEQUENCE [LARGE SCALE GENOMIC DNA]</scope>
    <source>
        <strain evidence="3 5">ATCC BAA-2683</strain>
    </source>
</reference>
<feature type="region of interest" description="Disordered" evidence="1">
    <location>
        <begin position="1"/>
        <end position="34"/>
    </location>
</feature>
<proteinExistence type="predicted"/>
<dbReference type="AlphaFoldDB" id="A0A1S1NLD6"/>
<evidence type="ECO:0000256" key="1">
    <source>
        <dbReference type="SAM" id="MobiDB-lite"/>
    </source>
</evidence>
<dbReference type="InterPro" id="IPR036291">
    <property type="entry name" value="NAD(P)-bd_dom_sf"/>
</dbReference>
<evidence type="ECO:0000313" key="3">
    <source>
        <dbReference type="EMBL" id="PQM49134.1"/>
    </source>
</evidence>
<dbReference type="Proteomes" id="UP000238296">
    <property type="component" value="Unassembled WGS sequence"/>
</dbReference>
<dbReference type="EMBL" id="MLQM01000029">
    <property type="protein sequence ID" value="OHV04855.1"/>
    <property type="molecule type" value="Genomic_DNA"/>
</dbReference>
<feature type="compositionally biased region" description="Low complexity" evidence="1">
    <location>
        <begin position="1"/>
        <end position="18"/>
    </location>
</feature>
<dbReference type="RefSeq" id="WP_071024279.1">
    <property type="nucleotide sequence ID" value="NZ_MLQM01000029.1"/>
</dbReference>
<dbReference type="Gene3D" id="3.40.50.720">
    <property type="entry name" value="NAD(P)-binding Rossmann-like Domain"/>
    <property type="match status" value="1"/>
</dbReference>
<keyword evidence="4" id="KW-1185">Reference proteome</keyword>
<organism evidence="2 4">
    <name type="scientific">Mycobacterium talmoniae</name>
    <dbReference type="NCBI Taxonomy" id="1858794"/>
    <lineage>
        <taxon>Bacteria</taxon>
        <taxon>Bacillati</taxon>
        <taxon>Actinomycetota</taxon>
        <taxon>Actinomycetes</taxon>
        <taxon>Mycobacteriales</taxon>
        <taxon>Mycobacteriaceae</taxon>
        <taxon>Mycobacterium</taxon>
    </lineage>
</organism>
<name>A0A1S1NLD6_9MYCO</name>
<dbReference type="Proteomes" id="UP000179734">
    <property type="component" value="Unassembled WGS sequence"/>
</dbReference>
<dbReference type="EMBL" id="PPEA01000096">
    <property type="protein sequence ID" value="PQM49134.1"/>
    <property type="molecule type" value="Genomic_DNA"/>
</dbReference>
<dbReference type="SUPFAM" id="SSF51735">
    <property type="entry name" value="NAD(P)-binding Rossmann-fold domains"/>
    <property type="match status" value="1"/>
</dbReference>
<protein>
    <submittedName>
        <fullName evidence="2">Uncharacterized protein</fullName>
    </submittedName>
</protein>
<reference evidence="3" key="3">
    <citation type="submission" date="2018-01" db="EMBL/GenBank/DDBJ databases">
        <authorList>
            <person name="Gaut B.S."/>
            <person name="Morton B.R."/>
            <person name="Clegg M.T."/>
            <person name="Duvall M.R."/>
        </authorList>
    </citation>
    <scope>NUCLEOTIDE SEQUENCE</scope>
    <source>
        <strain evidence="3">ATCC BAA-2683</strain>
    </source>
</reference>
<evidence type="ECO:0000313" key="2">
    <source>
        <dbReference type="EMBL" id="OHV04855.1"/>
    </source>
</evidence>
<evidence type="ECO:0000313" key="5">
    <source>
        <dbReference type="Proteomes" id="UP000238296"/>
    </source>
</evidence>
<comment type="caution">
    <text evidence="2">The sequence shown here is derived from an EMBL/GenBank/DDBJ whole genome shotgun (WGS) entry which is preliminary data.</text>
</comment>
<accession>A0A1S1NLD6</accession>
<sequence>MSNRCGSSSPEGPAPSAATRCRRSSPPGTYNVVDNEPVTKRDYARACAAAVGKTPWLYVPGRAALLLGDRTTSLTRSLRVSNNRFRAQAGWQPAYDSVRSGYAAFTRSAR</sequence>
<gene>
    <name evidence="2" type="ORF">BKN37_08190</name>
    <name evidence="3" type="ORF">C1Y40_00644</name>
</gene>
<evidence type="ECO:0000313" key="4">
    <source>
        <dbReference type="Proteomes" id="UP000179734"/>
    </source>
</evidence>
<reference evidence="2 4" key="1">
    <citation type="submission" date="2016-10" db="EMBL/GenBank/DDBJ databases">
        <title>Genome sequence of Mycobacterium talmonii.</title>
        <authorList>
            <person name="Greninger A.L."/>
            <person name="Elliott B."/>
            <person name="Vasireddy S."/>
            <person name="Vasireddy R."/>
        </authorList>
    </citation>
    <scope>NUCLEOTIDE SEQUENCE [LARGE SCALE GENOMIC DNA]</scope>
    <source>
        <strain evidence="2">MO-5499</strain>
        <strain evidence="4">NE-TNMC-100812</strain>
    </source>
</reference>